<accession>A0A3G5FIE4</accession>
<dbReference type="EMBL" id="CP027768">
    <property type="protein sequence ID" value="AYW50079.1"/>
    <property type="molecule type" value="Genomic_DNA"/>
</dbReference>
<name>A0A3G5FIE4_TETHA</name>
<protein>
    <submittedName>
        <fullName evidence="2">Uncharacterized protein</fullName>
    </submittedName>
</protein>
<evidence type="ECO:0000313" key="3">
    <source>
        <dbReference type="Proteomes" id="UP000280475"/>
    </source>
</evidence>
<sequence>MESHANLSFYFVVSSTLLISTLVKTSVTALSIALGAFLLPQLLTEIFQTGIINQLLHLFPIKMFNVKDLLEYLAMPQSFFTPNFFSNTSVLLIFLFMCTLVFTIINYLYTKKQQIN</sequence>
<proteinExistence type="predicted"/>
<feature type="transmembrane region" description="Helical" evidence="1">
    <location>
        <begin position="84"/>
        <end position="109"/>
    </location>
</feature>
<feature type="transmembrane region" description="Helical" evidence="1">
    <location>
        <begin position="12"/>
        <end position="39"/>
    </location>
</feature>
<reference evidence="2 3" key="1">
    <citation type="journal article" date="2012" name="Int. J. Syst. Evol. Microbiol.">
        <title>Characterization of Tetragenococcus strains from sugar thick juice reveals a novel species, Tetragenococcus osmophilus sp. nov., and divides Tetragenococcus halophilus into two subspecies, T. halophilus subsp. halophilus subsp. nov. and T. halophilus subsp. flandriensis subsp. nov.</title>
        <authorList>
            <person name="Juste A."/>
            <person name="Van Trappen S."/>
            <person name="Verreth C."/>
            <person name="Cleenwerck I."/>
            <person name="De Vos P."/>
            <person name="Lievens B."/>
            <person name="Willems K.A."/>
        </authorList>
    </citation>
    <scope>NUCLEOTIDE SEQUENCE [LARGE SCALE GENOMIC DNA]</scope>
    <source>
        <strain evidence="2 3">LMG 26042</strain>
    </source>
</reference>
<evidence type="ECO:0000313" key="2">
    <source>
        <dbReference type="EMBL" id="AYW50079.1"/>
    </source>
</evidence>
<gene>
    <name evidence="2" type="ORF">C7H83_06185</name>
</gene>
<dbReference type="Proteomes" id="UP000280475">
    <property type="component" value="Chromosome"/>
</dbReference>
<keyword evidence="1" id="KW-0472">Membrane</keyword>
<keyword evidence="1" id="KW-1133">Transmembrane helix</keyword>
<evidence type="ECO:0000256" key="1">
    <source>
        <dbReference type="SAM" id="Phobius"/>
    </source>
</evidence>
<organism evidence="2 3">
    <name type="scientific">Tetragenococcus halophilus</name>
    <name type="common">Pediococcus halophilus</name>
    <dbReference type="NCBI Taxonomy" id="51669"/>
    <lineage>
        <taxon>Bacteria</taxon>
        <taxon>Bacillati</taxon>
        <taxon>Bacillota</taxon>
        <taxon>Bacilli</taxon>
        <taxon>Lactobacillales</taxon>
        <taxon>Enterococcaceae</taxon>
        <taxon>Tetragenococcus</taxon>
    </lineage>
</organism>
<dbReference type="AlphaFoldDB" id="A0A3G5FIE4"/>
<keyword evidence="1" id="KW-0812">Transmembrane</keyword>